<dbReference type="PANTHER" id="PTHR44329:SF143">
    <property type="entry name" value="RECEPTOR INTERACTING SERINE_THREONINE KINASE 2"/>
    <property type="match status" value="1"/>
</dbReference>
<dbReference type="Proteomes" id="UP001557470">
    <property type="component" value="Unassembled WGS sequence"/>
</dbReference>
<feature type="region of interest" description="Disordered" evidence="1">
    <location>
        <begin position="336"/>
        <end position="355"/>
    </location>
</feature>
<dbReference type="PROSITE" id="PS50209">
    <property type="entry name" value="CARD"/>
    <property type="match status" value="1"/>
</dbReference>
<sequence length="514" mass="56678">MDLEFVREEDLVKVILCQTNGGGCLKGTLKKKHLQVSIKILSSRTLGQSEWSEWVRDVAVVRQVNSQRVLVPLGVYKAWCLTGLLYEWMPEGSLHSVLYQTQLYPNVPMSLRLGILCDVAEGLRHLHSIPLIHQALKPTNVLLDQQYRAKLSDWGLPWEWRIGSSFPSGGGPCLRDLVCLAPEVLPGTTPSVQADVYSFGVLLWETLNQRQPGVDLHRRLSTEDGVGLSLEGELLPPCVPHCHTLSQLMTGCCKTDPHSRPTADHCVLALRHAIATFDPDAVARATLRVKHSKERALHDSKTLPFKDIPIEINNIEPLGDTRDVKSVGKKTLPLPQLSSPIKTLPGPSKANYAGEESLNRHCEDIRSSCVSISSRPRCPNSDVGGVHYRGAGHNPTHPLSYSPHNALRQDLVKKPSDSSHAQVPVIGCRILRERRESIIRGMTEGRLNNVLDVLISRQAISLEAYEVISASLTLSARTRSLLDYCLCLGEHVAALVATTLGLIPSVNNPPQMSR</sequence>
<dbReference type="InterPro" id="IPR001315">
    <property type="entry name" value="CARD"/>
</dbReference>
<organism evidence="4 5">
    <name type="scientific">Umbra pygmaea</name>
    <name type="common">Eastern mudminnow</name>
    <dbReference type="NCBI Taxonomy" id="75934"/>
    <lineage>
        <taxon>Eukaryota</taxon>
        <taxon>Metazoa</taxon>
        <taxon>Chordata</taxon>
        <taxon>Craniata</taxon>
        <taxon>Vertebrata</taxon>
        <taxon>Euteleostomi</taxon>
        <taxon>Actinopterygii</taxon>
        <taxon>Neopterygii</taxon>
        <taxon>Teleostei</taxon>
        <taxon>Protacanthopterygii</taxon>
        <taxon>Esociformes</taxon>
        <taxon>Umbridae</taxon>
        <taxon>Umbra</taxon>
    </lineage>
</organism>
<dbReference type="SUPFAM" id="SSF56112">
    <property type="entry name" value="Protein kinase-like (PK-like)"/>
    <property type="match status" value="1"/>
</dbReference>
<dbReference type="AlphaFoldDB" id="A0ABD0XGJ5"/>
<keyword evidence="5" id="KW-1185">Reference proteome</keyword>
<dbReference type="InterPro" id="IPR000719">
    <property type="entry name" value="Prot_kinase_dom"/>
</dbReference>
<dbReference type="InterPro" id="IPR011009">
    <property type="entry name" value="Kinase-like_dom_sf"/>
</dbReference>
<evidence type="ECO:0000256" key="1">
    <source>
        <dbReference type="SAM" id="MobiDB-lite"/>
    </source>
</evidence>
<dbReference type="GO" id="GO:0043123">
    <property type="term" value="P:positive regulation of canonical NF-kappaB signal transduction"/>
    <property type="evidence" value="ECO:0007669"/>
    <property type="project" value="UniProtKB-ARBA"/>
</dbReference>
<dbReference type="PANTHER" id="PTHR44329">
    <property type="entry name" value="SERINE/THREONINE-PROTEIN KINASE TNNI3K-RELATED"/>
    <property type="match status" value="1"/>
</dbReference>
<evidence type="ECO:0008006" key="6">
    <source>
        <dbReference type="Google" id="ProtNLM"/>
    </source>
</evidence>
<dbReference type="Gene3D" id="1.10.510.10">
    <property type="entry name" value="Transferase(Phosphotransferase) domain 1"/>
    <property type="match status" value="1"/>
</dbReference>
<reference evidence="4 5" key="1">
    <citation type="submission" date="2024-06" db="EMBL/GenBank/DDBJ databases">
        <authorList>
            <person name="Pan Q."/>
            <person name="Wen M."/>
            <person name="Jouanno E."/>
            <person name="Zahm M."/>
            <person name="Klopp C."/>
            <person name="Cabau C."/>
            <person name="Louis A."/>
            <person name="Berthelot C."/>
            <person name="Parey E."/>
            <person name="Roest Crollius H."/>
            <person name="Montfort J."/>
            <person name="Robinson-Rechavi M."/>
            <person name="Bouchez O."/>
            <person name="Lampietro C."/>
            <person name="Lopez Roques C."/>
            <person name="Donnadieu C."/>
            <person name="Postlethwait J."/>
            <person name="Bobe J."/>
            <person name="Verreycken H."/>
            <person name="Guiguen Y."/>
        </authorList>
    </citation>
    <scope>NUCLEOTIDE SEQUENCE [LARGE SCALE GENOMIC DNA]</scope>
    <source>
        <strain evidence="4">Up_M1</strain>
        <tissue evidence="4">Testis</tissue>
    </source>
</reference>
<evidence type="ECO:0000313" key="4">
    <source>
        <dbReference type="EMBL" id="KAL1007069.1"/>
    </source>
</evidence>
<evidence type="ECO:0000313" key="5">
    <source>
        <dbReference type="Proteomes" id="UP001557470"/>
    </source>
</evidence>
<comment type="caution">
    <text evidence="4">The sequence shown here is derived from an EMBL/GenBank/DDBJ whole genome shotgun (WGS) entry which is preliminary data.</text>
</comment>
<dbReference type="SUPFAM" id="SSF47986">
    <property type="entry name" value="DEATH domain"/>
    <property type="match status" value="1"/>
</dbReference>
<name>A0ABD0XGJ5_UMBPY</name>
<evidence type="ECO:0000259" key="3">
    <source>
        <dbReference type="PROSITE" id="PS50209"/>
    </source>
</evidence>
<dbReference type="InterPro" id="IPR051681">
    <property type="entry name" value="Ser/Thr_Kinases-Pseudokinases"/>
</dbReference>
<dbReference type="GO" id="GO:0031349">
    <property type="term" value="P:positive regulation of defense response"/>
    <property type="evidence" value="ECO:0007669"/>
    <property type="project" value="UniProtKB-ARBA"/>
</dbReference>
<evidence type="ECO:0000259" key="2">
    <source>
        <dbReference type="PROSITE" id="PS50011"/>
    </source>
</evidence>
<dbReference type="InterPro" id="IPR001245">
    <property type="entry name" value="Ser-Thr/Tyr_kinase_cat_dom"/>
</dbReference>
<dbReference type="EMBL" id="JAGEUA010000002">
    <property type="protein sequence ID" value="KAL1007069.1"/>
    <property type="molecule type" value="Genomic_DNA"/>
</dbReference>
<dbReference type="InterPro" id="IPR011029">
    <property type="entry name" value="DEATH-like_dom_sf"/>
</dbReference>
<feature type="domain" description="Protein kinase" evidence="2">
    <location>
        <begin position="14"/>
        <end position="275"/>
    </location>
</feature>
<gene>
    <name evidence="4" type="ORF">UPYG_G00081450</name>
</gene>
<dbReference type="Pfam" id="PF00619">
    <property type="entry name" value="CARD"/>
    <property type="match status" value="1"/>
</dbReference>
<dbReference type="Gene3D" id="1.10.533.10">
    <property type="entry name" value="Death Domain, Fas"/>
    <property type="match status" value="1"/>
</dbReference>
<protein>
    <recommendedName>
        <fullName evidence="6">Receptor-interacting serine/threonine-protein kinase 2-like</fullName>
    </recommendedName>
</protein>
<dbReference type="PROSITE" id="PS50011">
    <property type="entry name" value="PROTEIN_KINASE_DOM"/>
    <property type="match status" value="1"/>
</dbReference>
<accession>A0ABD0XGJ5</accession>
<proteinExistence type="predicted"/>
<feature type="domain" description="CARD" evidence="3">
    <location>
        <begin position="429"/>
        <end position="483"/>
    </location>
</feature>
<dbReference type="Pfam" id="PF07714">
    <property type="entry name" value="PK_Tyr_Ser-Thr"/>
    <property type="match status" value="1"/>
</dbReference>